<dbReference type="AlphaFoldDB" id="A0A0F9QV91"/>
<comment type="caution">
    <text evidence="1">The sequence shown here is derived from an EMBL/GenBank/DDBJ whole genome shotgun (WGS) entry which is preliminary data.</text>
</comment>
<proteinExistence type="predicted"/>
<sequence>IDSMWFSNSLGHFGIVVSENETGERKLFAGIVSGHDQKVDEQTILDWGNRVNISLLEGLIAKSKSK</sequence>
<feature type="non-terminal residue" evidence="1">
    <location>
        <position position="1"/>
    </location>
</feature>
<accession>A0A0F9QV91</accession>
<dbReference type="EMBL" id="LAZR01001231">
    <property type="protein sequence ID" value="KKN48215.1"/>
    <property type="molecule type" value="Genomic_DNA"/>
</dbReference>
<evidence type="ECO:0000313" key="1">
    <source>
        <dbReference type="EMBL" id="KKN48215.1"/>
    </source>
</evidence>
<name>A0A0F9QV91_9ZZZZ</name>
<reference evidence="1" key="1">
    <citation type="journal article" date="2015" name="Nature">
        <title>Complex archaea that bridge the gap between prokaryotes and eukaryotes.</title>
        <authorList>
            <person name="Spang A."/>
            <person name="Saw J.H."/>
            <person name="Jorgensen S.L."/>
            <person name="Zaremba-Niedzwiedzka K."/>
            <person name="Martijn J."/>
            <person name="Lind A.E."/>
            <person name="van Eijk R."/>
            <person name="Schleper C."/>
            <person name="Guy L."/>
            <person name="Ettema T.J."/>
        </authorList>
    </citation>
    <scope>NUCLEOTIDE SEQUENCE</scope>
</reference>
<gene>
    <name evidence="1" type="ORF">LCGC14_0654770</name>
</gene>
<organism evidence="1">
    <name type="scientific">marine sediment metagenome</name>
    <dbReference type="NCBI Taxonomy" id="412755"/>
    <lineage>
        <taxon>unclassified sequences</taxon>
        <taxon>metagenomes</taxon>
        <taxon>ecological metagenomes</taxon>
    </lineage>
</organism>
<protein>
    <submittedName>
        <fullName evidence="1">Uncharacterized protein</fullName>
    </submittedName>
</protein>